<feature type="region of interest" description="Disordered" evidence="1">
    <location>
        <begin position="1"/>
        <end position="49"/>
    </location>
</feature>
<sequence>MSDQSGGTGLPVIERTEPAPPKPEGGSYEGPAPNCALDVLTTHTDGTEP</sequence>
<name>A0ABQ3UA08_STRHY</name>
<evidence type="ECO:0000313" key="3">
    <source>
        <dbReference type="Proteomes" id="UP001054854"/>
    </source>
</evidence>
<keyword evidence="3" id="KW-1185">Reference proteome</keyword>
<evidence type="ECO:0000256" key="1">
    <source>
        <dbReference type="SAM" id="MobiDB-lite"/>
    </source>
</evidence>
<protein>
    <submittedName>
        <fullName evidence="2">Uncharacterized protein</fullName>
    </submittedName>
</protein>
<proteinExistence type="predicted"/>
<organism evidence="2 3">
    <name type="scientific">Streptomyces hygroscopicus</name>
    <dbReference type="NCBI Taxonomy" id="1912"/>
    <lineage>
        <taxon>Bacteria</taxon>
        <taxon>Bacillati</taxon>
        <taxon>Actinomycetota</taxon>
        <taxon>Actinomycetes</taxon>
        <taxon>Kitasatosporales</taxon>
        <taxon>Streptomycetaceae</taxon>
        <taxon>Streptomyces</taxon>
        <taxon>Streptomyces violaceusniger group</taxon>
    </lineage>
</organism>
<comment type="caution">
    <text evidence="2">The sequence shown here is derived from an EMBL/GenBank/DDBJ whole genome shotgun (WGS) entry which is preliminary data.</text>
</comment>
<evidence type="ECO:0000313" key="2">
    <source>
        <dbReference type="EMBL" id="GHJ32337.1"/>
    </source>
</evidence>
<gene>
    <name evidence="2" type="ORF">TPA0910_67700</name>
</gene>
<dbReference type="EMBL" id="BNEK01000005">
    <property type="protein sequence ID" value="GHJ32337.1"/>
    <property type="molecule type" value="Genomic_DNA"/>
</dbReference>
<accession>A0ABQ3UA08</accession>
<reference evidence="2" key="1">
    <citation type="submission" date="2024-05" db="EMBL/GenBank/DDBJ databases">
        <title>Whole genome shotgun sequence of Streptomyces hygroscopicus NBRC 113678.</title>
        <authorList>
            <person name="Komaki H."/>
            <person name="Tamura T."/>
        </authorList>
    </citation>
    <scope>NUCLEOTIDE SEQUENCE</scope>
    <source>
        <strain evidence="2">N11-34</strain>
    </source>
</reference>
<dbReference type="Proteomes" id="UP001054854">
    <property type="component" value="Unassembled WGS sequence"/>
</dbReference>